<protein>
    <submittedName>
        <fullName evidence="2">Uncharacterized protein</fullName>
    </submittedName>
</protein>
<evidence type="ECO:0000313" key="3">
    <source>
        <dbReference type="Proteomes" id="UP001055580"/>
    </source>
</evidence>
<name>A0ABY4U1U3_9SPHN</name>
<gene>
    <name evidence="2" type="ORF">M9980_06050</name>
</gene>
<organism evidence="2 3">
    <name type="scientific">Sphingomonas donggukensis</name>
    <dbReference type="NCBI Taxonomy" id="2949093"/>
    <lineage>
        <taxon>Bacteria</taxon>
        <taxon>Pseudomonadati</taxon>
        <taxon>Pseudomonadota</taxon>
        <taxon>Alphaproteobacteria</taxon>
        <taxon>Sphingomonadales</taxon>
        <taxon>Sphingomonadaceae</taxon>
        <taxon>Sphingomonas</taxon>
    </lineage>
</organism>
<dbReference type="RefSeq" id="WP_250754433.1">
    <property type="nucleotide sequence ID" value="NZ_CP098401.1"/>
</dbReference>
<feature type="region of interest" description="Disordered" evidence="1">
    <location>
        <begin position="26"/>
        <end position="51"/>
    </location>
</feature>
<evidence type="ECO:0000256" key="1">
    <source>
        <dbReference type="SAM" id="MobiDB-lite"/>
    </source>
</evidence>
<dbReference type="EMBL" id="CP098401">
    <property type="protein sequence ID" value="URW76761.1"/>
    <property type="molecule type" value="Genomic_DNA"/>
</dbReference>
<keyword evidence="3" id="KW-1185">Reference proteome</keyword>
<accession>A0ABY4U1U3</accession>
<sequence length="51" mass="5375">MDERKPTDIDAKDAAKKIEEAGVADETAAYSDAIQDNGRTPASEESAAHPS</sequence>
<proteinExistence type="predicted"/>
<reference evidence="2" key="1">
    <citation type="submission" date="2022-05" db="EMBL/GenBank/DDBJ databases">
        <title>Sphingomonas sp. strain RMG20 Genome sequencing and assembly.</title>
        <authorList>
            <person name="Kim I."/>
        </authorList>
    </citation>
    <scope>NUCLEOTIDE SEQUENCE</scope>
    <source>
        <strain evidence="2">RMG20</strain>
    </source>
</reference>
<dbReference type="Proteomes" id="UP001055580">
    <property type="component" value="Chromosome"/>
</dbReference>
<evidence type="ECO:0000313" key="2">
    <source>
        <dbReference type="EMBL" id="URW76761.1"/>
    </source>
</evidence>